<reference evidence="2" key="1">
    <citation type="submission" date="2022-10" db="EMBL/GenBank/DDBJ databases">
        <authorList>
            <person name="Koch H."/>
        </authorList>
    </citation>
    <scope>NUCLEOTIDE SEQUENCE</scope>
    <source>
        <strain evidence="2">DNF</strain>
    </source>
</reference>
<gene>
    <name evidence="2" type="ORF">DNFV4_03530</name>
</gene>
<feature type="transmembrane region" description="Helical" evidence="1">
    <location>
        <begin position="39"/>
        <end position="57"/>
    </location>
</feature>
<keyword evidence="3" id="KW-1185">Reference proteome</keyword>
<dbReference type="Proteomes" id="UP001179121">
    <property type="component" value="Chromosome"/>
</dbReference>
<feature type="transmembrane region" description="Helical" evidence="1">
    <location>
        <begin position="7"/>
        <end position="27"/>
    </location>
</feature>
<dbReference type="AlphaFoldDB" id="A0AA86N1P9"/>
<accession>A0AA86N1P9</accession>
<name>A0AA86N1P9_9BACT</name>
<organism evidence="2 3">
    <name type="scientific">Nitrospira tepida</name>
    <dbReference type="NCBI Taxonomy" id="2973512"/>
    <lineage>
        <taxon>Bacteria</taxon>
        <taxon>Pseudomonadati</taxon>
        <taxon>Nitrospirota</taxon>
        <taxon>Nitrospiria</taxon>
        <taxon>Nitrospirales</taxon>
        <taxon>Nitrospiraceae</taxon>
        <taxon>Nitrospira</taxon>
    </lineage>
</organism>
<feature type="transmembrane region" description="Helical" evidence="1">
    <location>
        <begin position="64"/>
        <end position="81"/>
    </location>
</feature>
<proteinExistence type="predicted"/>
<dbReference type="RefSeq" id="WP_289270018.1">
    <property type="nucleotide sequence ID" value="NZ_OX365700.1"/>
</dbReference>
<protein>
    <submittedName>
        <fullName evidence="2">Uncharacterized protein</fullName>
    </submittedName>
</protein>
<keyword evidence="1" id="KW-0472">Membrane</keyword>
<dbReference type="KEGG" id="nti:DNFV4_03530"/>
<sequence>MDNRRHRYIPFISSAAAGLLVCLVISLVTGRKEAWDSEIYFSVGIPVMCGLIFALGYRFPERAWRWTLSMAVGQAIAMLSAGNSLSLWPLSIVAMTVLSVPQFVVGSVASRLATRKARA</sequence>
<evidence type="ECO:0000256" key="1">
    <source>
        <dbReference type="SAM" id="Phobius"/>
    </source>
</evidence>
<feature type="transmembrane region" description="Helical" evidence="1">
    <location>
        <begin position="87"/>
        <end position="109"/>
    </location>
</feature>
<dbReference type="EMBL" id="OX365700">
    <property type="protein sequence ID" value="CAI4033097.1"/>
    <property type="molecule type" value="Genomic_DNA"/>
</dbReference>
<keyword evidence="1" id="KW-0812">Transmembrane</keyword>
<evidence type="ECO:0000313" key="2">
    <source>
        <dbReference type="EMBL" id="CAI4033097.1"/>
    </source>
</evidence>
<keyword evidence="1" id="KW-1133">Transmembrane helix</keyword>
<evidence type="ECO:0000313" key="3">
    <source>
        <dbReference type="Proteomes" id="UP001179121"/>
    </source>
</evidence>